<sequence>MTSSTTIVTAYFDIGRGEWTANKGFRDKLARSVDVYFNYFERLAALENDMVIFTSPELKSKVENLRRGKPTTVIAIDIKNKFKYIRRRIERVQQDKAFTDKLEPRQLKNPEYWSPDYVLVCNLKSYFVNKAIHLDLIKTPMVAWIDFGYCRKPNVLRGLKVWDFPFDRNKMHLFTIKKGLRVNSQQQVFDFMIGNHVYIIGGALVGSQEKWMEFYPLVTKSQKITLQNNIVDDDQGIFVMCYYKRPDLFQLNYLGRRKWFDLFRCFKRTKLGSKLQAFRILLSGK</sequence>
<dbReference type="Proteomes" id="UP000237003">
    <property type="component" value="Unassembled WGS sequence"/>
</dbReference>
<dbReference type="RefSeq" id="WP_103778731.1">
    <property type="nucleotide sequence ID" value="NZ_PQLX01000006.1"/>
</dbReference>
<dbReference type="InterPro" id="IPR011735">
    <property type="entry name" value="WlaTC/HtrL_glycosyltransf"/>
</dbReference>
<dbReference type="NCBIfam" id="TIGR02192">
    <property type="entry name" value="HtrL_YibB"/>
    <property type="match status" value="1"/>
</dbReference>
<evidence type="ECO:0000313" key="1">
    <source>
        <dbReference type="EMBL" id="POU64069.1"/>
    </source>
</evidence>
<evidence type="ECO:0000313" key="2">
    <source>
        <dbReference type="Proteomes" id="UP000237003"/>
    </source>
</evidence>
<dbReference type="NCBIfam" id="NF008462">
    <property type="entry name" value="PRK11346.1"/>
    <property type="match status" value="1"/>
</dbReference>
<comment type="caution">
    <text evidence="1">The sequence shown here is derived from an EMBL/GenBank/DDBJ whole genome shotgun (WGS) entry which is preliminary data.</text>
</comment>
<gene>
    <name evidence="1" type="ORF">C3430_17970</name>
</gene>
<name>A0A2S4RVE5_CITAM</name>
<dbReference type="EMBL" id="PQLX01000006">
    <property type="protein sequence ID" value="POU64069.1"/>
    <property type="molecule type" value="Genomic_DNA"/>
</dbReference>
<reference evidence="1 2" key="1">
    <citation type="submission" date="2018-01" db="EMBL/GenBank/DDBJ databases">
        <title>Complete genome sequences of 14 Citrobacter spp. isolated from plant in Canada.</title>
        <authorList>
            <person name="Bhandare S.G."/>
            <person name="Colavecchio A."/>
            <person name="Jeukens J."/>
            <person name="Emond-Rheault J.-G."/>
            <person name="Freschi L."/>
            <person name="Hamel J."/>
            <person name="Kukavica-Ibrulj I."/>
            <person name="Levesque R."/>
            <person name="Goodridge L."/>
        </authorList>
    </citation>
    <scope>NUCLEOTIDE SEQUENCE [LARGE SCALE GENOMIC DNA]</scope>
    <source>
        <strain evidence="1 2">S1285</strain>
    </source>
</reference>
<accession>A0A2S4RVE5</accession>
<organism evidence="1 2">
    <name type="scientific">Citrobacter amalonaticus</name>
    <dbReference type="NCBI Taxonomy" id="35703"/>
    <lineage>
        <taxon>Bacteria</taxon>
        <taxon>Pseudomonadati</taxon>
        <taxon>Pseudomonadota</taxon>
        <taxon>Gammaproteobacteria</taxon>
        <taxon>Enterobacterales</taxon>
        <taxon>Enterobacteriaceae</taxon>
        <taxon>Citrobacter</taxon>
    </lineage>
</organism>
<dbReference type="Pfam" id="PF09612">
    <property type="entry name" value="HtrL_YibB"/>
    <property type="match status" value="1"/>
</dbReference>
<dbReference type="AlphaFoldDB" id="A0A2S4RVE5"/>
<protein>
    <submittedName>
        <fullName evidence="1">Protein YibB</fullName>
    </submittedName>
</protein>
<proteinExistence type="predicted"/>
<dbReference type="OrthoDB" id="5678609at2"/>